<protein>
    <recommendedName>
        <fullName evidence="6">Glycoside hydrolase family 17 protein</fullName>
    </recommendedName>
</protein>
<dbReference type="AlphaFoldDB" id="A0A9P8PZ26"/>
<name>A0A9P8PZ26_9ASCO</name>
<comment type="caution">
    <text evidence="4">The sequence shown here is derived from an EMBL/GenBank/DDBJ whole genome shotgun (WGS) entry which is preliminary data.</text>
</comment>
<keyword evidence="5" id="KW-1185">Reference proteome</keyword>
<evidence type="ECO:0000256" key="1">
    <source>
        <dbReference type="ARBA" id="ARBA00004196"/>
    </source>
</evidence>
<dbReference type="SUPFAM" id="SSF51445">
    <property type="entry name" value="(Trans)glycosidases"/>
    <property type="match status" value="1"/>
</dbReference>
<evidence type="ECO:0000256" key="3">
    <source>
        <dbReference type="ARBA" id="ARBA00022801"/>
    </source>
</evidence>
<reference evidence="4" key="1">
    <citation type="journal article" date="2021" name="Open Biol.">
        <title>Shared evolutionary footprints suggest mitochondrial oxidative damage underlies multiple complex I losses in fungi.</title>
        <authorList>
            <person name="Schikora-Tamarit M.A."/>
            <person name="Marcet-Houben M."/>
            <person name="Nosek J."/>
            <person name="Gabaldon T."/>
        </authorList>
    </citation>
    <scope>NUCLEOTIDE SEQUENCE</scope>
    <source>
        <strain evidence="4">CBS6341</strain>
    </source>
</reference>
<dbReference type="PANTHER" id="PTHR16631:SF14">
    <property type="entry name" value="FAMILY 17 GLUCOSIDASE SCW10-RELATED"/>
    <property type="match status" value="1"/>
</dbReference>
<reference evidence="4" key="2">
    <citation type="submission" date="2021-01" db="EMBL/GenBank/DDBJ databases">
        <authorList>
            <person name="Schikora-Tamarit M.A."/>
        </authorList>
    </citation>
    <scope>NUCLEOTIDE SEQUENCE</scope>
    <source>
        <strain evidence="4">CBS6341</strain>
    </source>
</reference>
<dbReference type="GO" id="GO:0005576">
    <property type="term" value="C:extracellular region"/>
    <property type="evidence" value="ECO:0007669"/>
    <property type="project" value="TreeGrafter"/>
</dbReference>
<dbReference type="InterPro" id="IPR050732">
    <property type="entry name" value="Beta-glucan_modifiers"/>
</dbReference>
<dbReference type="EMBL" id="JAEUBF010000152">
    <property type="protein sequence ID" value="KAH3680202.1"/>
    <property type="molecule type" value="Genomic_DNA"/>
</dbReference>
<evidence type="ECO:0000313" key="4">
    <source>
        <dbReference type="EMBL" id="KAH3680202.1"/>
    </source>
</evidence>
<evidence type="ECO:0008006" key="6">
    <source>
        <dbReference type="Google" id="ProtNLM"/>
    </source>
</evidence>
<evidence type="ECO:0000313" key="5">
    <source>
        <dbReference type="Proteomes" id="UP000769528"/>
    </source>
</evidence>
<dbReference type="InterPro" id="IPR017853">
    <property type="entry name" value="GH"/>
</dbReference>
<sequence>MWNSPENKVTTIAPFSSLLITTKTLQPASSSVTVIHLPSSSPSTKDQGLNHTKSKKISILAQNRTGDFDGIENHEFGDFVPEITDLVESPQSQDCSCIVPENQTKIRNGFNQTDFYSGEKLRALREIGIQNVIAGAKGISYSFYNNDGTCKSSEVVQEDLAKISSFEIIRTYDTDCDSVALALRFMKPHQKLFAGIFFLGRLDESLEIISDAVAQYADGNWDRIDTISIGNEIINFGKAKLIDVRSALDRARFFLAARGYTGKIVNTDTLVAMLNNRELCTMSDYIAVNSHPYWDGGVQPHEAGPWLISQLKMLDDVCQNFGKKPIILAEAGWPKEGKRFGEHGIPSKDNQLIAIKSIIDALGPRTILFTAFNDYWKPPGSHGVEPYWGLLD</sequence>
<dbReference type="OrthoDB" id="941679at2759"/>
<dbReference type="GO" id="GO:0071555">
    <property type="term" value="P:cell wall organization"/>
    <property type="evidence" value="ECO:0007669"/>
    <property type="project" value="TreeGrafter"/>
</dbReference>
<organism evidence="4 5">
    <name type="scientific">Wickerhamomyces mucosus</name>
    <dbReference type="NCBI Taxonomy" id="1378264"/>
    <lineage>
        <taxon>Eukaryota</taxon>
        <taxon>Fungi</taxon>
        <taxon>Dikarya</taxon>
        <taxon>Ascomycota</taxon>
        <taxon>Saccharomycotina</taxon>
        <taxon>Saccharomycetes</taxon>
        <taxon>Phaffomycetales</taxon>
        <taxon>Wickerhamomycetaceae</taxon>
        <taxon>Wickerhamomyces</taxon>
    </lineage>
</organism>
<keyword evidence="3" id="KW-0378">Hydrolase</keyword>
<comment type="subcellular location">
    <subcellularLocation>
        <location evidence="1">Cell envelope</location>
    </subcellularLocation>
</comment>
<dbReference type="GO" id="GO:0042973">
    <property type="term" value="F:glucan endo-1,3-beta-D-glucosidase activity"/>
    <property type="evidence" value="ECO:0007669"/>
    <property type="project" value="TreeGrafter"/>
</dbReference>
<dbReference type="PANTHER" id="PTHR16631">
    <property type="entry name" value="GLUCAN 1,3-BETA-GLUCOSIDASE"/>
    <property type="match status" value="1"/>
</dbReference>
<comment type="similarity">
    <text evidence="2">Belongs to the glycosyl hydrolase 17 family.</text>
</comment>
<dbReference type="GO" id="GO:0009277">
    <property type="term" value="C:fungal-type cell wall"/>
    <property type="evidence" value="ECO:0007669"/>
    <property type="project" value="TreeGrafter"/>
</dbReference>
<evidence type="ECO:0000256" key="2">
    <source>
        <dbReference type="ARBA" id="ARBA00008773"/>
    </source>
</evidence>
<dbReference type="GO" id="GO:0009986">
    <property type="term" value="C:cell surface"/>
    <property type="evidence" value="ECO:0007669"/>
    <property type="project" value="TreeGrafter"/>
</dbReference>
<dbReference type="Gene3D" id="3.20.20.80">
    <property type="entry name" value="Glycosidases"/>
    <property type="match status" value="1"/>
</dbReference>
<accession>A0A9P8PZ26</accession>
<dbReference type="Proteomes" id="UP000769528">
    <property type="component" value="Unassembled WGS sequence"/>
</dbReference>
<proteinExistence type="inferred from homology"/>
<gene>
    <name evidence="4" type="ORF">WICMUC_000467</name>
</gene>